<reference evidence="2" key="2">
    <citation type="submission" date="2023-06" db="EMBL/GenBank/DDBJ databases">
        <authorList>
            <person name="Kobayashi Y."/>
            <person name="Kayamori A."/>
            <person name="Aoki K."/>
            <person name="Shiwa Y."/>
            <person name="Fujita N."/>
            <person name="Sugita T."/>
            <person name="Iwasaki W."/>
            <person name="Tanaka N."/>
            <person name="Takashima M."/>
        </authorList>
    </citation>
    <scope>NUCLEOTIDE SEQUENCE</scope>
    <source>
        <strain evidence="2">HIS016</strain>
    </source>
</reference>
<feature type="compositionally biased region" description="Polar residues" evidence="1">
    <location>
        <begin position="83"/>
        <end position="105"/>
    </location>
</feature>
<name>A0AAD3TVU6_9TREE</name>
<organism evidence="2 3">
    <name type="scientific">Cutaneotrichosporon spelunceum</name>
    <dbReference type="NCBI Taxonomy" id="1672016"/>
    <lineage>
        <taxon>Eukaryota</taxon>
        <taxon>Fungi</taxon>
        <taxon>Dikarya</taxon>
        <taxon>Basidiomycota</taxon>
        <taxon>Agaricomycotina</taxon>
        <taxon>Tremellomycetes</taxon>
        <taxon>Trichosporonales</taxon>
        <taxon>Trichosporonaceae</taxon>
        <taxon>Cutaneotrichosporon</taxon>
    </lineage>
</organism>
<feature type="region of interest" description="Disordered" evidence="1">
    <location>
        <begin position="83"/>
        <end position="112"/>
    </location>
</feature>
<feature type="region of interest" description="Disordered" evidence="1">
    <location>
        <begin position="764"/>
        <end position="844"/>
    </location>
</feature>
<comment type="caution">
    <text evidence="2">The sequence shown here is derived from an EMBL/GenBank/DDBJ whole genome shotgun (WGS) entry which is preliminary data.</text>
</comment>
<dbReference type="AlphaFoldDB" id="A0AAD3TVU6"/>
<evidence type="ECO:0000256" key="1">
    <source>
        <dbReference type="SAM" id="MobiDB-lite"/>
    </source>
</evidence>
<evidence type="ECO:0000313" key="2">
    <source>
        <dbReference type="EMBL" id="GMK57496.1"/>
    </source>
</evidence>
<gene>
    <name evidence="2" type="ORF">CspeluHIS016_0403300</name>
</gene>
<proteinExistence type="predicted"/>
<dbReference type="Proteomes" id="UP001222932">
    <property type="component" value="Unassembled WGS sequence"/>
</dbReference>
<evidence type="ECO:0000313" key="3">
    <source>
        <dbReference type="Proteomes" id="UP001222932"/>
    </source>
</evidence>
<accession>A0AAD3TVU6</accession>
<keyword evidence="3" id="KW-1185">Reference proteome</keyword>
<protein>
    <submittedName>
        <fullName evidence="2">Uncharacterized protein</fullName>
    </submittedName>
</protein>
<feature type="compositionally biased region" description="Low complexity" evidence="1">
    <location>
        <begin position="802"/>
        <end position="816"/>
    </location>
</feature>
<feature type="compositionally biased region" description="Low complexity" evidence="1">
    <location>
        <begin position="43"/>
        <end position="53"/>
    </location>
</feature>
<dbReference type="EMBL" id="BTCM01000004">
    <property type="protein sequence ID" value="GMK57496.1"/>
    <property type="molecule type" value="Genomic_DNA"/>
</dbReference>
<reference evidence="2" key="1">
    <citation type="journal article" date="2023" name="BMC Genomics">
        <title>Chromosome-level genome assemblies of Cutaneotrichosporon spp. (Trichosporonales, Basidiomycota) reveal imbalanced evolution between nucleotide sequences and chromosome synteny.</title>
        <authorList>
            <person name="Kobayashi Y."/>
            <person name="Kayamori A."/>
            <person name="Aoki K."/>
            <person name="Shiwa Y."/>
            <person name="Matsutani M."/>
            <person name="Fujita N."/>
            <person name="Sugita T."/>
            <person name="Iwasaki W."/>
            <person name="Tanaka N."/>
            <person name="Takashima M."/>
        </authorList>
    </citation>
    <scope>NUCLEOTIDE SEQUENCE</scope>
    <source>
        <strain evidence="2">HIS016</strain>
    </source>
</reference>
<feature type="region of interest" description="Disordered" evidence="1">
    <location>
        <begin position="1"/>
        <end position="60"/>
    </location>
</feature>
<sequence>MKKRRKKGQLGGGGLSSSTGTSKRASASSGRTPSEGLQKRNRSSLSRPSSGGRSADDWGSANVVNHDVDVSAAFHITITSAGAQPQAQWGSPPGSTASGRQSASLPSPPRNVRLHGRPLSLLSALLSIASGKTYGNVKRRVVIVDDVDLDQLVGVGLRARIGTGYSQLRTFHPHLQPLADLFSILRETPRDPCVQLLLATALFVASLSLGPDPEAQRLRDELAPTIENLQHNVLAHQPSSFHAIQALELLGLHAPLSPALPLQLTDPTALGAARGVIGVALNIANSLNFDAMVNGPLERWPNPDFWLWLGLHAGEAQMAFEDERPRKPQKLGEARALTWALTSPENDQQWVSAASIDDPAELLGKLVVSDRLARLEELHDSYNRLRGILDNVTTTVNFGAQQAIQEEVDFYNSRLAEVDRRHDNILGMLSLPSSLEAGWKAYRVIRRHWEVMKVYLVAFQTLIALHYLPGSIHALSGLPTHFPAAQAIHYAFSRANNPHDILLAFASTTMAADDIRRLSQFRGAQAERLINAFVEFAPSLVASMGGADLVPLHDIMAMVVESSKTLMEQHASRLTYYRSVMALPSSIPVPPWVASLSQASQILRGLSNLRMDHEDNLGSGECVANGCSNLLGSMVRIVLEWSNMVERDGGLGIPVLPQLAALRIQPPTQPPGFRLGLPETQSPPTIPGSEAAVPTEMPMRSASTGFQSYMPSSDRWMAVERSMSLPPQTATSLSTPVLAPEYIPHMTPVGEYAPPFTDMFSFTYTGLPGTSQQQQLPHSHHPPPSSPFDPRGQMAVQHHLHGQLAPQLGAPQQPQQPHRPTPTPGAAGPSPQFMPQPHGYDESA</sequence>